<dbReference type="Gene3D" id="3.90.79.10">
    <property type="entry name" value="Nucleoside Triphosphate Pyrophosphohydrolase"/>
    <property type="match status" value="1"/>
</dbReference>
<name>A0ABS5T8E5_9ACTN</name>
<dbReference type="PANTHER" id="PTHR12992:SF11">
    <property type="entry name" value="MITOCHONDRIAL COENZYME A DIPHOSPHATASE NUDT8"/>
    <property type="match status" value="1"/>
</dbReference>
<keyword evidence="4" id="KW-0479">Metal-binding</keyword>
<dbReference type="SUPFAM" id="SSF55811">
    <property type="entry name" value="Nudix"/>
    <property type="match status" value="1"/>
</dbReference>
<dbReference type="PANTHER" id="PTHR12992">
    <property type="entry name" value="NUDIX HYDROLASE"/>
    <property type="match status" value="1"/>
</dbReference>
<comment type="similarity">
    <text evidence="3">Belongs to the Nudix hydrolase family. PCD1 subfamily.</text>
</comment>
<dbReference type="Proteomes" id="UP001197247">
    <property type="component" value="Unassembled WGS sequence"/>
</dbReference>
<dbReference type="CDD" id="cd03426">
    <property type="entry name" value="NUDIX_CoAse_Nudt7"/>
    <property type="match status" value="1"/>
</dbReference>
<dbReference type="EMBL" id="JAHBAY010000001">
    <property type="protein sequence ID" value="MBT0767345.1"/>
    <property type="molecule type" value="Genomic_DNA"/>
</dbReference>
<dbReference type="InterPro" id="IPR015797">
    <property type="entry name" value="NUDIX_hydrolase-like_dom_sf"/>
</dbReference>
<keyword evidence="6" id="KW-0460">Magnesium</keyword>
<evidence type="ECO:0000259" key="8">
    <source>
        <dbReference type="PROSITE" id="PS51462"/>
    </source>
</evidence>
<comment type="caution">
    <text evidence="9">The sequence shown here is derived from an EMBL/GenBank/DDBJ whole genome shotgun (WGS) entry which is preliminary data.</text>
</comment>
<evidence type="ECO:0000256" key="2">
    <source>
        <dbReference type="ARBA" id="ARBA00001946"/>
    </source>
</evidence>
<keyword evidence="7" id="KW-0464">Manganese</keyword>
<dbReference type="Pfam" id="PF00293">
    <property type="entry name" value="NUDIX"/>
    <property type="match status" value="1"/>
</dbReference>
<organism evidence="9 10">
    <name type="scientific">Kineosporia corallincola</name>
    <dbReference type="NCBI Taxonomy" id="2835133"/>
    <lineage>
        <taxon>Bacteria</taxon>
        <taxon>Bacillati</taxon>
        <taxon>Actinomycetota</taxon>
        <taxon>Actinomycetes</taxon>
        <taxon>Kineosporiales</taxon>
        <taxon>Kineosporiaceae</taxon>
        <taxon>Kineosporia</taxon>
    </lineage>
</organism>
<dbReference type="InterPro" id="IPR000086">
    <property type="entry name" value="NUDIX_hydrolase_dom"/>
</dbReference>
<evidence type="ECO:0000256" key="6">
    <source>
        <dbReference type="ARBA" id="ARBA00022842"/>
    </source>
</evidence>
<dbReference type="RefSeq" id="WP_214153224.1">
    <property type="nucleotide sequence ID" value="NZ_JAHBAY010000001.1"/>
</dbReference>
<comment type="cofactor">
    <cofactor evidence="2">
        <name>Mg(2+)</name>
        <dbReference type="ChEBI" id="CHEBI:18420"/>
    </cofactor>
</comment>
<keyword evidence="5" id="KW-0378">Hydrolase</keyword>
<evidence type="ECO:0000256" key="3">
    <source>
        <dbReference type="ARBA" id="ARBA00006506"/>
    </source>
</evidence>
<evidence type="ECO:0000256" key="4">
    <source>
        <dbReference type="ARBA" id="ARBA00022723"/>
    </source>
</evidence>
<keyword evidence="10" id="KW-1185">Reference proteome</keyword>
<protein>
    <submittedName>
        <fullName evidence="9">CoA pyrophosphatase</fullName>
    </submittedName>
</protein>
<reference evidence="9 10" key="1">
    <citation type="submission" date="2021-05" db="EMBL/GenBank/DDBJ databases">
        <title>Kineosporia and Streptomyces sp. nov. two new marine actinobacteria isolated from Coral.</title>
        <authorList>
            <person name="Buangrab K."/>
            <person name="Sutthacheep M."/>
            <person name="Yeemin T."/>
            <person name="Harunari E."/>
            <person name="Igarashi Y."/>
            <person name="Kanchanasin P."/>
            <person name="Tanasupawat S."/>
            <person name="Phongsopitanun W."/>
        </authorList>
    </citation>
    <scope>NUCLEOTIDE SEQUENCE [LARGE SCALE GENOMIC DNA]</scope>
    <source>
        <strain evidence="9 10">J2-2</strain>
    </source>
</reference>
<gene>
    <name evidence="9" type="ORF">KIH74_00320</name>
</gene>
<dbReference type="InterPro" id="IPR045121">
    <property type="entry name" value="CoAse"/>
</dbReference>
<evidence type="ECO:0000256" key="1">
    <source>
        <dbReference type="ARBA" id="ARBA00001936"/>
    </source>
</evidence>
<evidence type="ECO:0000313" key="9">
    <source>
        <dbReference type="EMBL" id="MBT0767345.1"/>
    </source>
</evidence>
<feature type="domain" description="Nudix hydrolase" evidence="8">
    <location>
        <begin position="36"/>
        <end position="174"/>
    </location>
</feature>
<proteinExistence type="inferred from homology"/>
<accession>A0ABS5T8E5</accession>
<sequence length="240" mass="26043">MSPDPTPDWLDRLTKAVLEPDAQAAFGTVIAPGPDARHSAVLVLFGQGPEGPDVLLTERASTLRSHAGQVAFPGGRMDPDDADPAATALREAQEEAGVDPAGVSVRAECAELFLHVTNFRVTPVIGWWHDPSPLRPGDPAEVERVVRVPLAELLDPANRFTVAFRDRRAGPGFQASGLFIWGFTAGVLSWMLRLAGLERPWDGTRILQVPEQQVRVAARQELRRDLSEQQGLSPDEVDAP</sequence>
<dbReference type="InterPro" id="IPR000059">
    <property type="entry name" value="NUDIX_hydrolase_NudL_CS"/>
</dbReference>
<evidence type="ECO:0000256" key="7">
    <source>
        <dbReference type="ARBA" id="ARBA00023211"/>
    </source>
</evidence>
<dbReference type="PROSITE" id="PS51462">
    <property type="entry name" value="NUDIX"/>
    <property type="match status" value="1"/>
</dbReference>
<evidence type="ECO:0000313" key="10">
    <source>
        <dbReference type="Proteomes" id="UP001197247"/>
    </source>
</evidence>
<comment type="cofactor">
    <cofactor evidence="1">
        <name>Mn(2+)</name>
        <dbReference type="ChEBI" id="CHEBI:29035"/>
    </cofactor>
</comment>
<dbReference type="PROSITE" id="PS01293">
    <property type="entry name" value="NUDIX_COA"/>
    <property type="match status" value="1"/>
</dbReference>
<evidence type="ECO:0000256" key="5">
    <source>
        <dbReference type="ARBA" id="ARBA00022801"/>
    </source>
</evidence>